<feature type="chain" id="PRO_5022807637" description="REJ domain-containing protein" evidence="1">
    <location>
        <begin position="20"/>
        <end position="73"/>
    </location>
</feature>
<feature type="signal peptide" evidence="1">
    <location>
        <begin position="1"/>
        <end position="19"/>
    </location>
</feature>
<evidence type="ECO:0000313" key="2">
    <source>
        <dbReference type="EMBL" id="RPD62297.1"/>
    </source>
</evidence>
<evidence type="ECO:0000313" key="3">
    <source>
        <dbReference type="Proteomes" id="UP000313359"/>
    </source>
</evidence>
<evidence type="ECO:0008006" key="4">
    <source>
        <dbReference type="Google" id="ProtNLM"/>
    </source>
</evidence>
<keyword evidence="3" id="KW-1185">Reference proteome</keyword>
<evidence type="ECO:0000256" key="1">
    <source>
        <dbReference type="SAM" id="SignalP"/>
    </source>
</evidence>
<reference evidence="2" key="1">
    <citation type="journal article" date="2018" name="Genome Biol. Evol.">
        <title>Genomics and development of Lentinus tigrinus, a white-rot wood-decaying mushroom with dimorphic fruiting bodies.</title>
        <authorList>
            <person name="Wu B."/>
            <person name="Xu Z."/>
            <person name="Knudson A."/>
            <person name="Carlson A."/>
            <person name="Chen N."/>
            <person name="Kovaka S."/>
            <person name="LaButti K."/>
            <person name="Lipzen A."/>
            <person name="Pennachio C."/>
            <person name="Riley R."/>
            <person name="Schakwitz W."/>
            <person name="Umezawa K."/>
            <person name="Ohm R.A."/>
            <person name="Grigoriev I.V."/>
            <person name="Nagy L.G."/>
            <person name="Gibbons J."/>
            <person name="Hibbett D."/>
        </authorList>
    </citation>
    <scope>NUCLEOTIDE SEQUENCE [LARGE SCALE GENOMIC DNA]</scope>
    <source>
        <strain evidence="2">ALCF2SS1-6</strain>
    </source>
</reference>
<protein>
    <recommendedName>
        <fullName evidence="4">REJ domain-containing protein</fullName>
    </recommendedName>
</protein>
<keyword evidence="1" id="KW-0732">Signal</keyword>
<sequence length="73" mass="8213">MSRLYPFAVVLSSPSFCWCLPITRIPRRSSTPHFTTTLRVSGDSFRSLSSRTSTNFPGPALPLTYLTRVHPSR</sequence>
<dbReference type="Proteomes" id="UP000313359">
    <property type="component" value="Unassembled WGS sequence"/>
</dbReference>
<proteinExistence type="predicted"/>
<dbReference type="AlphaFoldDB" id="A0A5C2SGB3"/>
<dbReference type="EMBL" id="ML122259">
    <property type="protein sequence ID" value="RPD62297.1"/>
    <property type="molecule type" value="Genomic_DNA"/>
</dbReference>
<organism evidence="2 3">
    <name type="scientific">Lentinus tigrinus ALCF2SS1-6</name>
    <dbReference type="NCBI Taxonomy" id="1328759"/>
    <lineage>
        <taxon>Eukaryota</taxon>
        <taxon>Fungi</taxon>
        <taxon>Dikarya</taxon>
        <taxon>Basidiomycota</taxon>
        <taxon>Agaricomycotina</taxon>
        <taxon>Agaricomycetes</taxon>
        <taxon>Polyporales</taxon>
        <taxon>Polyporaceae</taxon>
        <taxon>Lentinus</taxon>
    </lineage>
</organism>
<name>A0A5C2SGB3_9APHY</name>
<gene>
    <name evidence="2" type="ORF">L227DRAFT_31898</name>
</gene>
<accession>A0A5C2SGB3</accession>